<dbReference type="EMBL" id="CP010951">
    <property type="protein sequence ID" value="AMO23822.1"/>
    <property type="molecule type" value="Genomic_DNA"/>
</dbReference>
<evidence type="ECO:0000256" key="2">
    <source>
        <dbReference type="ARBA" id="ARBA00022332"/>
    </source>
</evidence>
<evidence type="ECO:0000313" key="6">
    <source>
        <dbReference type="EMBL" id="AMO23822.1"/>
    </source>
</evidence>
<protein>
    <recommendedName>
        <fullName evidence="2">Cold shock-like protein CspA</fullName>
    </recommendedName>
</protein>
<dbReference type="RefSeq" id="WP_061500786.1">
    <property type="nucleotide sequence ID" value="NZ_CP010951.1"/>
</dbReference>
<dbReference type="PANTHER" id="PTHR11544">
    <property type="entry name" value="COLD SHOCK DOMAIN CONTAINING PROTEINS"/>
    <property type="match status" value="1"/>
</dbReference>
<dbReference type="Proteomes" id="UP000070433">
    <property type="component" value="Chromosome"/>
</dbReference>
<evidence type="ECO:0000256" key="3">
    <source>
        <dbReference type="ARBA" id="ARBA00022490"/>
    </source>
</evidence>
<dbReference type="PROSITE" id="PS00352">
    <property type="entry name" value="CSD_1"/>
    <property type="match status" value="1"/>
</dbReference>
<keyword evidence="3" id="KW-0963">Cytoplasm</keyword>
<dbReference type="SMART" id="SM00357">
    <property type="entry name" value="CSP"/>
    <property type="match status" value="1"/>
</dbReference>
<dbReference type="FunFam" id="2.40.50.140:FF:000006">
    <property type="entry name" value="Cold shock protein CspC"/>
    <property type="match status" value="1"/>
</dbReference>
<dbReference type="PIRSF" id="PIRSF002599">
    <property type="entry name" value="Cold_shock_A"/>
    <property type="match status" value="1"/>
</dbReference>
<dbReference type="CDD" id="cd04458">
    <property type="entry name" value="CSP_CDS"/>
    <property type="match status" value="1"/>
</dbReference>
<dbReference type="AlphaFoldDB" id="A0A127K089"/>
<evidence type="ECO:0000313" key="7">
    <source>
        <dbReference type="Proteomes" id="UP000070433"/>
    </source>
</evidence>
<dbReference type="InterPro" id="IPR012340">
    <property type="entry name" value="NA-bd_OB-fold"/>
</dbReference>
<feature type="domain" description="CSD" evidence="5">
    <location>
        <begin position="4"/>
        <end position="70"/>
    </location>
</feature>
<evidence type="ECO:0000256" key="1">
    <source>
        <dbReference type="ARBA" id="ARBA00004496"/>
    </source>
</evidence>
<dbReference type="GO" id="GO:0003676">
    <property type="term" value="F:nucleic acid binding"/>
    <property type="evidence" value="ECO:0007669"/>
    <property type="project" value="InterPro"/>
</dbReference>
<proteinExistence type="predicted"/>
<comment type="subcellular location">
    <subcellularLocation>
        <location evidence="1 4">Cytoplasm</location>
    </subcellularLocation>
</comment>
<dbReference type="PRINTS" id="PR00050">
    <property type="entry name" value="COLDSHOCK"/>
</dbReference>
<dbReference type="PROSITE" id="PS51857">
    <property type="entry name" value="CSD_2"/>
    <property type="match status" value="1"/>
</dbReference>
<keyword evidence="7" id="KW-1185">Reference proteome</keyword>
<accession>A0A127K089</accession>
<dbReference type="SUPFAM" id="SSF50249">
    <property type="entry name" value="Nucleic acid-binding proteins"/>
    <property type="match status" value="1"/>
</dbReference>
<dbReference type="GO" id="GO:0005829">
    <property type="term" value="C:cytosol"/>
    <property type="evidence" value="ECO:0007669"/>
    <property type="project" value="UniProtKB-ARBA"/>
</dbReference>
<dbReference type="InterPro" id="IPR002059">
    <property type="entry name" value="CSP_DNA-bd"/>
</dbReference>
<dbReference type="PATRIC" id="fig|94132.3.peg.2895"/>
<gene>
    <name evidence="6" type="ORF">UC35_14225</name>
</gene>
<dbReference type="Gene3D" id="2.40.50.140">
    <property type="entry name" value="Nucleic acid-binding proteins"/>
    <property type="match status" value="1"/>
</dbReference>
<evidence type="ECO:0000256" key="4">
    <source>
        <dbReference type="RuleBase" id="RU000408"/>
    </source>
</evidence>
<dbReference type="InterPro" id="IPR019844">
    <property type="entry name" value="CSD_CS"/>
</dbReference>
<dbReference type="OrthoDB" id="9800919at2"/>
<evidence type="ECO:0000259" key="5">
    <source>
        <dbReference type="PROSITE" id="PS51857"/>
    </source>
</evidence>
<dbReference type="InterPro" id="IPR050181">
    <property type="entry name" value="Cold_shock_domain"/>
</dbReference>
<name>A0A127K089_9BURK</name>
<reference evidence="6 7" key="1">
    <citation type="journal article" date="2014" name="Int. J. Syst. Evol. Microbiol.">
        <title>Ramlibacter solisilvae sp. nov., isolated from forest soil, and emended description of the genus Ramlibacter.</title>
        <authorList>
            <person name="Lee H.J."/>
            <person name="Lee S.H."/>
            <person name="Lee S.S."/>
            <person name="Lee J.S."/>
            <person name="Kim Y."/>
            <person name="Kim S.C."/>
            <person name="Jeon C.O."/>
        </authorList>
    </citation>
    <scope>NUCLEOTIDE SEQUENCE [LARGE SCALE GENOMIC DNA]</scope>
    <source>
        <strain evidence="6 7">5-10</strain>
    </source>
</reference>
<dbReference type="Pfam" id="PF00313">
    <property type="entry name" value="CSD"/>
    <property type="match status" value="1"/>
</dbReference>
<dbReference type="InterPro" id="IPR012156">
    <property type="entry name" value="Cold_shock_CspA"/>
</dbReference>
<dbReference type="InterPro" id="IPR011129">
    <property type="entry name" value="CSD"/>
</dbReference>
<sequence length="72" mass="7883">MTTNQTGTVKWFDQGKGYGFITPDAGGKDLFAHFREIQGADGYRTLADNTRVQFDITQGAKGPQASNIRTIT</sequence>
<dbReference type="Gene3D" id="6.20.370.130">
    <property type="match status" value="1"/>
</dbReference>
<organism evidence="6 7">
    <name type="scientific">Ramlibacter tataouinensis</name>
    <dbReference type="NCBI Taxonomy" id="94132"/>
    <lineage>
        <taxon>Bacteria</taxon>
        <taxon>Pseudomonadati</taxon>
        <taxon>Pseudomonadota</taxon>
        <taxon>Betaproteobacteria</taxon>
        <taxon>Burkholderiales</taxon>
        <taxon>Comamonadaceae</taxon>
        <taxon>Ramlibacter</taxon>
    </lineage>
</organism>